<feature type="region of interest" description="Disordered" evidence="1">
    <location>
        <begin position="1"/>
        <end position="31"/>
    </location>
</feature>
<evidence type="ECO:0000313" key="2">
    <source>
        <dbReference type="EMBL" id="MDT0574419.1"/>
    </source>
</evidence>
<organism evidence="2 3">
    <name type="scientific">Streptomyces gottesmaniae</name>
    <dbReference type="NCBI Taxonomy" id="3075518"/>
    <lineage>
        <taxon>Bacteria</taxon>
        <taxon>Bacillati</taxon>
        <taxon>Actinomycetota</taxon>
        <taxon>Actinomycetes</taxon>
        <taxon>Kitasatosporales</taxon>
        <taxon>Streptomycetaceae</taxon>
        <taxon>Streptomyces</taxon>
    </lineage>
</organism>
<dbReference type="EMBL" id="JAVRFJ010000082">
    <property type="protein sequence ID" value="MDT0574419.1"/>
    <property type="molecule type" value="Genomic_DNA"/>
</dbReference>
<comment type="caution">
    <text evidence="2">The sequence shown here is derived from an EMBL/GenBank/DDBJ whole genome shotgun (WGS) entry which is preliminary data.</text>
</comment>
<name>A0ABU2ZCU0_9ACTN</name>
<keyword evidence="3" id="KW-1185">Reference proteome</keyword>
<gene>
    <name evidence="2" type="ORF">RM704_44380</name>
</gene>
<proteinExistence type="predicted"/>
<evidence type="ECO:0000256" key="1">
    <source>
        <dbReference type="SAM" id="MobiDB-lite"/>
    </source>
</evidence>
<protein>
    <submittedName>
        <fullName evidence="2">Extensin</fullName>
    </submittedName>
</protein>
<feature type="non-terminal residue" evidence="2">
    <location>
        <position position="1"/>
    </location>
</feature>
<accession>A0ABU2ZCU0</accession>
<evidence type="ECO:0000313" key="3">
    <source>
        <dbReference type="Proteomes" id="UP001180737"/>
    </source>
</evidence>
<reference evidence="2" key="1">
    <citation type="submission" date="2024-05" db="EMBL/GenBank/DDBJ databases">
        <title>30 novel species of actinomycetes from the DSMZ collection.</title>
        <authorList>
            <person name="Nouioui I."/>
        </authorList>
    </citation>
    <scope>NUCLEOTIDE SEQUENCE</scope>
    <source>
        <strain evidence="2">DSM 3412</strain>
    </source>
</reference>
<feature type="compositionally biased region" description="Low complexity" evidence="1">
    <location>
        <begin position="1"/>
        <end position="17"/>
    </location>
</feature>
<sequence length="82" mass="9060">PSPATTTTATATATATAHRTPSADAPPPYSAVDPATQFDPRSLTDFQLDELTHKLIGRITRLVRTELRLDRERIGKLRDPRH</sequence>
<dbReference type="Proteomes" id="UP001180737">
    <property type="component" value="Unassembled WGS sequence"/>
</dbReference>